<evidence type="ECO:0000256" key="1">
    <source>
        <dbReference type="SAM" id="SignalP"/>
    </source>
</evidence>
<reference evidence="3 4" key="1">
    <citation type="journal article" date="2015" name="Microbiome">
        <title>Genomic resolution of linkages in carbon, nitrogen, and sulfur cycling among widespread estuary sediment bacteria.</title>
        <authorList>
            <person name="Baker B.J."/>
            <person name="Lazar C.S."/>
            <person name="Teske A.P."/>
            <person name="Dick G.J."/>
        </authorList>
    </citation>
    <scope>NUCLEOTIDE SEQUENCE [LARGE SCALE GENOMIC DNA]</scope>
    <source>
        <strain evidence="3">DG_54_3</strain>
    </source>
</reference>
<dbReference type="Gene3D" id="1.10.1330.10">
    <property type="entry name" value="Dockerin domain"/>
    <property type="match status" value="1"/>
</dbReference>
<feature type="signal peptide" evidence="1">
    <location>
        <begin position="1"/>
        <end position="20"/>
    </location>
</feature>
<dbReference type="GO" id="GO:0000272">
    <property type="term" value="P:polysaccharide catabolic process"/>
    <property type="evidence" value="ECO:0007669"/>
    <property type="project" value="InterPro"/>
</dbReference>
<keyword evidence="1" id="KW-0732">Signal</keyword>
<dbReference type="InterPro" id="IPR018247">
    <property type="entry name" value="EF_Hand_1_Ca_BS"/>
</dbReference>
<dbReference type="AlphaFoldDB" id="A0A0S7XW98"/>
<dbReference type="GO" id="GO:0004553">
    <property type="term" value="F:hydrolase activity, hydrolyzing O-glycosyl compounds"/>
    <property type="evidence" value="ECO:0007669"/>
    <property type="project" value="InterPro"/>
</dbReference>
<evidence type="ECO:0000313" key="4">
    <source>
        <dbReference type="Proteomes" id="UP000051861"/>
    </source>
</evidence>
<evidence type="ECO:0000313" key="3">
    <source>
        <dbReference type="EMBL" id="KPJ66313.1"/>
    </source>
</evidence>
<dbReference type="PROSITE" id="PS00018">
    <property type="entry name" value="EF_HAND_1"/>
    <property type="match status" value="1"/>
</dbReference>
<feature type="chain" id="PRO_5006640273" description="Dockerin domain-containing protein" evidence="1">
    <location>
        <begin position="21"/>
        <end position="260"/>
    </location>
</feature>
<feature type="domain" description="Dockerin" evidence="2">
    <location>
        <begin position="193"/>
        <end position="258"/>
    </location>
</feature>
<accession>A0A0S7XW98</accession>
<dbReference type="InterPro" id="IPR036439">
    <property type="entry name" value="Dockerin_dom_sf"/>
</dbReference>
<evidence type="ECO:0000259" key="2">
    <source>
        <dbReference type="PROSITE" id="PS51766"/>
    </source>
</evidence>
<sequence length="260" mass="27739">MYKKILVILFFLFWAFPALADSVFTIEDPPVDFEVVDADPFDGIGDNGPYSTFNDALLGTEGECRSMAEFDISPFSVPPGEFISAATFEVRITAIEIYGLGVNGETPESLAVDGYVGNGIAELSDFEAGDGNILDWVATPDPQIGQVLSFDVTAFVTDLVNAEESFVGLTVRAETFGGLWVTEGSGFPKLTIETGWCGDVNNDGVINSADVVYLINYLFKGGPAPDPIQAGDVNLDGVLNSADVVYLINYLFKGGPPPCS</sequence>
<dbReference type="EMBL" id="LIZX01000084">
    <property type="protein sequence ID" value="KPJ66313.1"/>
    <property type="molecule type" value="Genomic_DNA"/>
</dbReference>
<dbReference type="Pfam" id="PF00404">
    <property type="entry name" value="Dockerin_1"/>
    <property type="match status" value="1"/>
</dbReference>
<gene>
    <name evidence="3" type="ORF">AMJ44_08540</name>
</gene>
<comment type="caution">
    <text evidence="3">The sequence shown here is derived from an EMBL/GenBank/DDBJ whole genome shotgun (WGS) entry which is preliminary data.</text>
</comment>
<dbReference type="PROSITE" id="PS51766">
    <property type="entry name" value="DOCKERIN"/>
    <property type="match status" value="1"/>
</dbReference>
<name>A0A0S7XW98_UNCSA</name>
<proteinExistence type="predicted"/>
<organism evidence="3 4">
    <name type="scientific">candidate division WOR-1 bacterium DG_54_3</name>
    <dbReference type="NCBI Taxonomy" id="1703775"/>
    <lineage>
        <taxon>Bacteria</taxon>
        <taxon>Bacillati</taxon>
        <taxon>Saganbacteria</taxon>
    </lineage>
</organism>
<protein>
    <recommendedName>
        <fullName evidence="2">Dockerin domain-containing protein</fullName>
    </recommendedName>
</protein>
<dbReference type="InterPro" id="IPR016134">
    <property type="entry name" value="Dockerin_dom"/>
</dbReference>
<dbReference type="Proteomes" id="UP000051861">
    <property type="component" value="Unassembled WGS sequence"/>
</dbReference>
<dbReference type="InterPro" id="IPR002105">
    <property type="entry name" value="Dockerin_1_rpt"/>
</dbReference>
<dbReference type="CDD" id="cd14256">
    <property type="entry name" value="Dockerin_I"/>
    <property type="match status" value="1"/>
</dbReference>
<dbReference type="SUPFAM" id="SSF63446">
    <property type="entry name" value="Type I dockerin domain"/>
    <property type="match status" value="1"/>
</dbReference>